<gene>
    <name evidence="1" type="ORF">Fot_24738</name>
</gene>
<protein>
    <submittedName>
        <fullName evidence="1">Uncharacterized protein</fullName>
    </submittedName>
</protein>
<organism evidence="1 2">
    <name type="scientific">Forsythia ovata</name>
    <dbReference type="NCBI Taxonomy" id="205694"/>
    <lineage>
        <taxon>Eukaryota</taxon>
        <taxon>Viridiplantae</taxon>
        <taxon>Streptophyta</taxon>
        <taxon>Embryophyta</taxon>
        <taxon>Tracheophyta</taxon>
        <taxon>Spermatophyta</taxon>
        <taxon>Magnoliopsida</taxon>
        <taxon>eudicotyledons</taxon>
        <taxon>Gunneridae</taxon>
        <taxon>Pentapetalae</taxon>
        <taxon>asterids</taxon>
        <taxon>lamiids</taxon>
        <taxon>Lamiales</taxon>
        <taxon>Oleaceae</taxon>
        <taxon>Forsythieae</taxon>
        <taxon>Forsythia</taxon>
    </lineage>
</organism>
<evidence type="ECO:0000313" key="2">
    <source>
        <dbReference type="Proteomes" id="UP001604277"/>
    </source>
</evidence>
<dbReference type="EMBL" id="JBFOLJ010000007">
    <property type="protein sequence ID" value="KAL2520815.1"/>
    <property type="molecule type" value="Genomic_DNA"/>
</dbReference>
<accession>A0ABD1U721</accession>
<name>A0ABD1U721_9LAMI</name>
<reference evidence="2" key="1">
    <citation type="submission" date="2024-07" db="EMBL/GenBank/DDBJ databases">
        <title>Two chromosome-level genome assemblies of Korean endemic species Abeliophyllum distichum and Forsythia ovata (Oleaceae).</title>
        <authorList>
            <person name="Jang H."/>
        </authorList>
    </citation>
    <scope>NUCLEOTIDE SEQUENCE [LARGE SCALE GENOMIC DNA]</scope>
</reference>
<dbReference type="AlphaFoldDB" id="A0ABD1U721"/>
<proteinExistence type="predicted"/>
<dbReference type="Proteomes" id="UP001604277">
    <property type="component" value="Unassembled WGS sequence"/>
</dbReference>
<evidence type="ECO:0000313" key="1">
    <source>
        <dbReference type="EMBL" id="KAL2520815.1"/>
    </source>
</evidence>
<sequence>MESTGQLQAISNPDLDIYDQSGAVNLNLQTKGNDRVGAVYPTFFPLNLSPRFQICYIFRIGGSIFHQTWIPYKGQSSNARLSEKDKNIYTIKAVSFSKRLEGTQITLLKSVKMDLTLELEHLVHLLGGRTLKWK</sequence>
<comment type="caution">
    <text evidence="1">The sequence shown here is derived from an EMBL/GenBank/DDBJ whole genome shotgun (WGS) entry which is preliminary data.</text>
</comment>
<keyword evidence="2" id="KW-1185">Reference proteome</keyword>